<dbReference type="InterPro" id="IPR023860">
    <property type="entry name" value="FeFe-hyd_TM1266"/>
</dbReference>
<dbReference type="EMBL" id="DVNM01000042">
    <property type="protein sequence ID" value="HIU69785.1"/>
    <property type="molecule type" value="Genomic_DNA"/>
</dbReference>
<gene>
    <name evidence="1" type="ORF">IAD23_07510</name>
</gene>
<dbReference type="Gene3D" id="3.30.70.1150">
    <property type="entry name" value="ACT-like. Chain A, domain 2"/>
    <property type="match status" value="1"/>
</dbReference>
<organism evidence="1 2">
    <name type="scientific">Candidatus Scybalenecus merdavium</name>
    <dbReference type="NCBI Taxonomy" id="2840939"/>
    <lineage>
        <taxon>Bacteria</taxon>
        <taxon>Bacillati</taxon>
        <taxon>Bacillota</taxon>
        <taxon>Clostridia</taxon>
        <taxon>Eubacteriales</taxon>
        <taxon>Oscillospiraceae</taxon>
        <taxon>Oscillospiraceae incertae sedis</taxon>
        <taxon>Candidatus Scybalenecus</taxon>
    </lineage>
</organism>
<protein>
    <submittedName>
        <fullName evidence="1">Iron-only hydrogenase system regulator</fullName>
    </submittedName>
</protein>
<dbReference type="AlphaFoldDB" id="A0A9D1SPN6"/>
<dbReference type="InterPro" id="IPR045865">
    <property type="entry name" value="ACT-like_dom_sf"/>
</dbReference>
<sequence length="81" mass="8637">MENRVAVIGIIVENMESVSALNATLSQYSDHIIGRMGLPYREKGVHIISLVVDAPEGIINTIASKAGRLNGVSAKALYSNV</sequence>
<dbReference type="InterPro" id="IPR027271">
    <property type="entry name" value="Acetolactate_synth/TF_NikR_C"/>
</dbReference>
<reference evidence="1" key="2">
    <citation type="journal article" date="2021" name="PeerJ">
        <title>Extensive microbial diversity within the chicken gut microbiome revealed by metagenomics and culture.</title>
        <authorList>
            <person name="Gilroy R."/>
            <person name="Ravi A."/>
            <person name="Getino M."/>
            <person name="Pursley I."/>
            <person name="Horton D.L."/>
            <person name="Alikhan N.F."/>
            <person name="Baker D."/>
            <person name="Gharbi K."/>
            <person name="Hall N."/>
            <person name="Watson M."/>
            <person name="Adriaenssens E.M."/>
            <person name="Foster-Nyarko E."/>
            <person name="Jarju S."/>
            <person name="Secka A."/>
            <person name="Antonio M."/>
            <person name="Oren A."/>
            <person name="Chaudhuri R.R."/>
            <person name="La Ragione R."/>
            <person name="Hildebrand F."/>
            <person name="Pallen M.J."/>
        </authorList>
    </citation>
    <scope>NUCLEOTIDE SEQUENCE</scope>
    <source>
        <strain evidence="1">CHK176-6737</strain>
    </source>
</reference>
<reference evidence="1" key="1">
    <citation type="submission" date="2020-10" db="EMBL/GenBank/DDBJ databases">
        <authorList>
            <person name="Gilroy R."/>
        </authorList>
    </citation>
    <scope>NUCLEOTIDE SEQUENCE</scope>
    <source>
        <strain evidence="1">CHK176-6737</strain>
    </source>
</reference>
<dbReference type="SUPFAM" id="SSF55021">
    <property type="entry name" value="ACT-like"/>
    <property type="match status" value="1"/>
</dbReference>
<proteinExistence type="predicted"/>
<comment type="caution">
    <text evidence="1">The sequence shown here is derived from an EMBL/GenBank/DDBJ whole genome shotgun (WGS) entry which is preliminary data.</text>
</comment>
<evidence type="ECO:0000313" key="2">
    <source>
        <dbReference type="Proteomes" id="UP000824125"/>
    </source>
</evidence>
<evidence type="ECO:0000313" key="1">
    <source>
        <dbReference type="EMBL" id="HIU69785.1"/>
    </source>
</evidence>
<name>A0A9D1SPN6_9FIRM</name>
<dbReference type="Pfam" id="PF21699">
    <property type="entry name" value="TM1266-like"/>
    <property type="match status" value="1"/>
</dbReference>
<dbReference type="NCBIfam" id="TIGR03959">
    <property type="entry name" value="hyd_TM1266"/>
    <property type="match status" value="1"/>
</dbReference>
<accession>A0A9D1SPN6</accession>
<dbReference type="Proteomes" id="UP000824125">
    <property type="component" value="Unassembled WGS sequence"/>
</dbReference>